<organism evidence="2 3">
    <name type="scientific">Aspergillus puulaauensis</name>
    <dbReference type="NCBI Taxonomy" id="1220207"/>
    <lineage>
        <taxon>Eukaryota</taxon>
        <taxon>Fungi</taxon>
        <taxon>Dikarya</taxon>
        <taxon>Ascomycota</taxon>
        <taxon>Pezizomycotina</taxon>
        <taxon>Eurotiomycetes</taxon>
        <taxon>Eurotiomycetidae</taxon>
        <taxon>Eurotiales</taxon>
        <taxon>Aspergillaceae</taxon>
        <taxon>Aspergillus</taxon>
    </lineage>
</organism>
<sequence>MRISALVMTLCSSAAVAATTEIFQSLNSSQAIDSVKPVLESLLDIGNCNIPGCLEELIPIANQCSTVITSDSPNIDATLTCLKVIISNVSDQSDYCVVCIREAISSIESEL</sequence>
<gene>
    <name evidence="2" type="ORF">APUU_61002S</name>
</gene>
<dbReference type="AlphaFoldDB" id="A0A7R8AQ85"/>
<dbReference type="KEGG" id="apuu:APUU_61002S"/>
<dbReference type="OrthoDB" id="4438114at2759"/>
<evidence type="ECO:0008006" key="4">
    <source>
        <dbReference type="Google" id="ProtNLM"/>
    </source>
</evidence>
<dbReference type="Proteomes" id="UP000654913">
    <property type="component" value="Chromosome 6"/>
</dbReference>
<accession>A0A7R8AQ85</accession>
<evidence type="ECO:0000256" key="1">
    <source>
        <dbReference type="SAM" id="SignalP"/>
    </source>
</evidence>
<feature type="chain" id="PRO_5031226160" description="Fungal calcium binding protein domain-containing protein" evidence="1">
    <location>
        <begin position="19"/>
        <end position="111"/>
    </location>
</feature>
<evidence type="ECO:0000313" key="3">
    <source>
        <dbReference type="Proteomes" id="UP000654913"/>
    </source>
</evidence>
<keyword evidence="1" id="KW-0732">Signal</keyword>
<reference evidence="2" key="1">
    <citation type="submission" date="2021-01" db="EMBL/GenBank/DDBJ databases">
        <authorList>
            <consortium name="Aspergillus puulaauensis MK2 genome sequencing consortium"/>
            <person name="Kazuki M."/>
            <person name="Futagami T."/>
        </authorList>
    </citation>
    <scope>NUCLEOTIDE SEQUENCE</scope>
    <source>
        <strain evidence="2">MK2</strain>
    </source>
</reference>
<dbReference type="GeneID" id="64977951"/>
<dbReference type="RefSeq" id="XP_041560140.1">
    <property type="nucleotide sequence ID" value="XM_041694295.1"/>
</dbReference>
<protein>
    <recommendedName>
        <fullName evidence="4">Fungal calcium binding protein domain-containing protein</fullName>
    </recommendedName>
</protein>
<name>A0A7R8AQ85_9EURO</name>
<feature type="signal peptide" evidence="1">
    <location>
        <begin position="1"/>
        <end position="18"/>
    </location>
</feature>
<dbReference type="EMBL" id="AP024448">
    <property type="protein sequence ID" value="BCS27954.1"/>
    <property type="molecule type" value="Genomic_DNA"/>
</dbReference>
<evidence type="ECO:0000313" key="2">
    <source>
        <dbReference type="EMBL" id="BCS27954.1"/>
    </source>
</evidence>
<keyword evidence="3" id="KW-1185">Reference proteome</keyword>
<proteinExistence type="predicted"/>
<reference evidence="2" key="2">
    <citation type="submission" date="2021-02" db="EMBL/GenBank/DDBJ databases">
        <title>Aspergillus puulaauensis MK2 genome sequence.</title>
        <authorList>
            <person name="Futagami T."/>
            <person name="Mori K."/>
            <person name="Kadooka C."/>
            <person name="Tanaka T."/>
        </authorList>
    </citation>
    <scope>NUCLEOTIDE SEQUENCE</scope>
    <source>
        <strain evidence="2">MK2</strain>
    </source>
</reference>